<dbReference type="RefSeq" id="WP_175563698.1">
    <property type="nucleotide sequence ID" value="NZ_FRXO01000005.1"/>
</dbReference>
<evidence type="ECO:0000313" key="3">
    <source>
        <dbReference type="Proteomes" id="UP000186406"/>
    </source>
</evidence>
<evidence type="ECO:0000313" key="2">
    <source>
        <dbReference type="EMBL" id="SHO66064.1"/>
    </source>
</evidence>
<name>A0A1M7ZMC3_9HYPH</name>
<evidence type="ECO:0008006" key="4">
    <source>
        <dbReference type="Google" id="ProtNLM"/>
    </source>
</evidence>
<keyword evidence="1" id="KW-0732">Signal</keyword>
<dbReference type="AlphaFoldDB" id="A0A1M7ZMC3"/>
<keyword evidence="3" id="KW-1185">Reference proteome</keyword>
<proteinExistence type="predicted"/>
<dbReference type="Proteomes" id="UP000186406">
    <property type="component" value="Unassembled WGS sequence"/>
</dbReference>
<dbReference type="STRING" id="1123029.SAMN02745172_02715"/>
<accession>A0A1M7ZMC3</accession>
<gene>
    <name evidence="2" type="ORF">SAMN02745172_02715</name>
</gene>
<organism evidence="2 3">
    <name type="scientific">Pseudoxanthobacter soli DSM 19599</name>
    <dbReference type="NCBI Taxonomy" id="1123029"/>
    <lineage>
        <taxon>Bacteria</taxon>
        <taxon>Pseudomonadati</taxon>
        <taxon>Pseudomonadota</taxon>
        <taxon>Alphaproteobacteria</taxon>
        <taxon>Hyphomicrobiales</taxon>
        <taxon>Segnochrobactraceae</taxon>
        <taxon>Pseudoxanthobacter</taxon>
    </lineage>
</organism>
<reference evidence="2 3" key="1">
    <citation type="submission" date="2016-12" db="EMBL/GenBank/DDBJ databases">
        <authorList>
            <person name="Song W.-J."/>
            <person name="Kurnit D.M."/>
        </authorList>
    </citation>
    <scope>NUCLEOTIDE SEQUENCE [LARGE SCALE GENOMIC DNA]</scope>
    <source>
        <strain evidence="2 3">DSM 19599</strain>
    </source>
</reference>
<dbReference type="EMBL" id="FRXO01000005">
    <property type="protein sequence ID" value="SHO66064.1"/>
    <property type="molecule type" value="Genomic_DNA"/>
</dbReference>
<feature type="signal peptide" evidence="1">
    <location>
        <begin position="1"/>
        <end position="27"/>
    </location>
</feature>
<dbReference type="PROSITE" id="PS51257">
    <property type="entry name" value="PROKAR_LIPOPROTEIN"/>
    <property type="match status" value="1"/>
</dbReference>
<feature type="chain" id="PRO_5012071108" description="DUF4136 domain-containing protein" evidence="1">
    <location>
        <begin position="28"/>
        <end position="177"/>
    </location>
</feature>
<sequence>MPMRQSMPRRLSRIAILLGALLLAACAGPMPTPYGPAADGFGFSQTQIARDRWRVAFTGNPATSPETVDSYLLRRAAQLTLEQGGDYFVVEGRSITGAPASVAAVRSYPGGVSIPPSAPQAGPVIGVWGGVATLNERSGTAFTAQADIRIHRGAAPAGDPAAFDARRTLTATQPPSR</sequence>
<dbReference type="NCBIfam" id="NF047637">
    <property type="entry name" value="lipo_CC0125"/>
    <property type="match status" value="1"/>
</dbReference>
<evidence type="ECO:0000256" key="1">
    <source>
        <dbReference type="SAM" id="SignalP"/>
    </source>
</evidence>
<protein>
    <recommendedName>
        <fullName evidence="4">DUF4136 domain-containing protein</fullName>
    </recommendedName>
</protein>